<evidence type="ECO:0000256" key="1">
    <source>
        <dbReference type="ARBA" id="ARBA00004141"/>
    </source>
</evidence>
<comment type="subcellular location">
    <subcellularLocation>
        <location evidence="1">Membrane</location>
        <topology evidence="1">Multi-pass membrane protein</topology>
    </subcellularLocation>
</comment>
<dbReference type="PROSITE" id="PS50850">
    <property type="entry name" value="MFS"/>
    <property type="match status" value="1"/>
</dbReference>
<dbReference type="PANTHER" id="PTHR23501:SF197">
    <property type="entry name" value="COMD"/>
    <property type="match status" value="1"/>
</dbReference>
<dbReference type="AlphaFoldDB" id="T1B900"/>
<sequence>MLAIVSAVVMALGTYLLTRMGVGTGYGTVIRNVIVLGLGVGTLMPLLNVAVQNAFPYEIMGMVNATQQFVSSLGGVIAAPILGSILTDTFSSQLPKALPATLRAVVGRLPAAARTKLLDPQTLTSAPAQAALRSQFTAFGSEGPKL</sequence>
<organism evidence="7">
    <name type="scientific">mine drainage metagenome</name>
    <dbReference type="NCBI Taxonomy" id="410659"/>
    <lineage>
        <taxon>unclassified sequences</taxon>
        <taxon>metagenomes</taxon>
        <taxon>ecological metagenomes</taxon>
    </lineage>
</organism>
<dbReference type="InterPro" id="IPR036259">
    <property type="entry name" value="MFS_trans_sf"/>
</dbReference>
<protein>
    <submittedName>
        <fullName evidence="7">Drug resistance transporter, EmrB/QacA subfamily</fullName>
    </submittedName>
</protein>
<dbReference type="InterPro" id="IPR020846">
    <property type="entry name" value="MFS_dom"/>
</dbReference>
<evidence type="ECO:0000256" key="3">
    <source>
        <dbReference type="ARBA" id="ARBA00022989"/>
    </source>
</evidence>
<evidence type="ECO:0000256" key="5">
    <source>
        <dbReference type="SAM" id="Phobius"/>
    </source>
</evidence>
<keyword evidence="4 5" id="KW-0472">Membrane</keyword>
<comment type="caution">
    <text evidence="7">The sequence shown here is derived from an EMBL/GenBank/DDBJ whole genome shotgun (WGS) entry which is preliminary data.</text>
</comment>
<feature type="transmembrane region" description="Helical" evidence="5">
    <location>
        <begin position="29"/>
        <end position="51"/>
    </location>
</feature>
<proteinExistence type="predicted"/>
<dbReference type="GO" id="GO:0005886">
    <property type="term" value="C:plasma membrane"/>
    <property type="evidence" value="ECO:0007669"/>
    <property type="project" value="TreeGrafter"/>
</dbReference>
<evidence type="ECO:0000259" key="6">
    <source>
        <dbReference type="PROSITE" id="PS50850"/>
    </source>
</evidence>
<keyword evidence="3 5" id="KW-1133">Transmembrane helix</keyword>
<dbReference type="GO" id="GO:0022857">
    <property type="term" value="F:transmembrane transporter activity"/>
    <property type="evidence" value="ECO:0007669"/>
    <property type="project" value="InterPro"/>
</dbReference>
<dbReference type="EMBL" id="AUZY01007553">
    <property type="protein sequence ID" value="EQD49504.1"/>
    <property type="molecule type" value="Genomic_DNA"/>
</dbReference>
<gene>
    <name evidence="7" type="ORF">B1B_11602</name>
</gene>
<dbReference type="Gene3D" id="1.20.1250.20">
    <property type="entry name" value="MFS general substrate transporter like domains"/>
    <property type="match status" value="1"/>
</dbReference>
<dbReference type="SUPFAM" id="SSF103473">
    <property type="entry name" value="MFS general substrate transporter"/>
    <property type="match status" value="1"/>
</dbReference>
<reference evidence="7" key="1">
    <citation type="submission" date="2013-08" db="EMBL/GenBank/DDBJ databases">
        <authorList>
            <person name="Mendez C."/>
            <person name="Richter M."/>
            <person name="Ferrer M."/>
            <person name="Sanchez J."/>
        </authorList>
    </citation>
    <scope>NUCLEOTIDE SEQUENCE</scope>
</reference>
<name>T1B900_9ZZZZ</name>
<keyword evidence="2 5" id="KW-0812">Transmembrane</keyword>
<feature type="non-terminal residue" evidence="7">
    <location>
        <position position="146"/>
    </location>
</feature>
<accession>T1B900</accession>
<dbReference type="PANTHER" id="PTHR23501">
    <property type="entry name" value="MAJOR FACILITATOR SUPERFAMILY"/>
    <property type="match status" value="1"/>
</dbReference>
<evidence type="ECO:0000313" key="7">
    <source>
        <dbReference type="EMBL" id="EQD49504.1"/>
    </source>
</evidence>
<evidence type="ECO:0000256" key="4">
    <source>
        <dbReference type="ARBA" id="ARBA00023136"/>
    </source>
</evidence>
<feature type="domain" description="Major facilitator superfamily (MFS) profile" evidence="6">
    <location>
        <begin position="1"/>
        <end position="123"/>
    </location>
</feature>
<reference evidence="7" key="2">
    <citation type="journal article" date="2014" name="ISME J.">
        <title>Microbial stratification in low pH oxic and suboxic macroscopic growths along an acid mine drainage.</title>
        <authorList>
            <person name="Mendez-Garcia C."/>
            <person name="Mesa V."/>
            <person name="Sprenger R.R."/>
            <person name="Richter M."/>
            <person name="Diez M.S."/>
            <person name="Solano J."/>
            <person name="Bargiela R."/>
            <person name="Golyshina O.V."/>
            <person name="Manteca A."/>
            <person name="Ramos J.L."/>
            <person name="Gallego J.R."/>
            <person name="Llorente I."/>
            <person name="Martins Dos Santos V.A."/>
            <person name="Jensen O.N."/>
            <person name="Pelaez A.I."/>
            <person name="Sanchez J."/>
            <person name="Ferrer M."/>
        </authorList>
    </citation>
    <scope>NUCLEOTIDE SEQUENCE</scope>
</reference>
<evidence type="ECO:0000256" key="2">
    <source>
        <dbReference type="ARBA" id="ARBA00022692"/>
    </source>
</evidence>